<dbReference type="EMBL" id="CP076134">
    <property type="protein sequence ID" value="QWG12099.1"/>
    <property type="molecule type" value="Genomic_DNA"/>
</dbReference>
<dbReference type="InterPro" id="IPR038282">
    <property type="entry name" value="DUF2267_sf"/>
</dbReference>
<accession>A0A975NCR7</accession>
<gene>
    <name evidence="1" type="ORF">KMZ29_20585</name>
</gene>
<dbReference type="AlphaFoldDB" id="A0A975NCR7"/>
<protein>
    <submittedName>
        <fullName evidence="1">DUF2267 domain-containing protein</fullName>
    </submittedName>
</protein>
<evidence type="ECO:0000313" key="1">
    <source>
        <dbReference type="EMBL" id="QWG12099.1"/>
    </source>
</evidence>
<dbReference type="Proteomes" id="UP000680839">
    <property type="component" value="Chromosome"/>
</dbReference>
<dbReference type="Pfam" id="PF10025">
    <property type="entry name" value="DUF2267"/>
    <property type="match status" value="1"/>
</dbReference>
<dbReference type="Gene3D" id="1.10.490.110">
    <property type="entry name" value="Uncharacterized conserved protein DUF2267"/>
    <property type="match status" value="1"/>
</dbReference>
<name>A0A975NCR7_9BRAD</name>
<organism evidence="1 2">
    <name type="scientific">Bradyrhizobium sediminis</name>
    <dbReference type="NCBI Taxonomy" id="2840469"/>
    <lineage>
        <taxon>Bacteria</taxon>
        <taxon>Pseudomonadati</taxon>
        <taxon>Pseudomonadota</taxon>
        <taxon>Alphaproteobacteria</taxon>
        <taxon>Hyphomicrobiales</taxon>
        <taxon>Nitrobacteraceae</taxon>
        <taxon>Bradyrhizobium</taxon>
    </lineage>
</organism>
<dbReference type="RefSeq" id="WP_215620942.1">
    <property type="nucleotide sequence ID" value="NZ_CP076134.1"/>
</dbReference>
<reference evidence="1" key="1">
    <citation type="submission" date="2021-06" db="EMBL/GenBank/DDBJ databases">
        <title>Bradyrhizobium sp. S2-20-1 Genome sequencing.</title>
        <authorList>
            <person name="Jin L."/>
        </authorList>
    </citation>
    <scope>NUCLEOTIDE SEQUENCE</scope>
    <source>
        <strain evidence="1">S2-20-1</strain>
    </source>
</reference>
<proteinExistence type="predicted"/>
<sequence length="141" mass="15972">MNTSGVAGLDHTVQETNVWLRAVAEQLHFEDRHHAYMALRAVLHALRDRLPPEVAVHLGAQLPTLVRGVYYEGWHMAGKPVKDRSVQEFADHVLQALPPRFPMDPLTVARGVFETLWEKLDPGEFAKLMDHLPAPLRTLRS</sequence>
<evidence type="ECO:0000313" key="2">
    <source>
        <dbReference type="Proteomes" id="UP000680839"/>
    </source>
</evidence>
<dbReference type="InterPro" id="IPR018727">
    <property type="entry name" value="DUF2267"/>
</dbReference>